<gene>
    <name evidence="1" type="ORF">QWJ41_21970</name>
</gene>
<keyword evidence="2" id="KW-1185">Reference proteome</keyword>
<sequence>WTEVMDRWRPGRAIGGINGRCRVHRAVMLRWSGPGDLAAAAAMAACEELRPWMRREFGWPLVELGTIR</sequence>
<protein>
    <submittedName>
        <fullName evidence="1">Uncharacterized protein</fullName>
    </submittedName>
</protein>
<feature type="non-terminal residue" evidence="1">
    <location>
        <position position="1"/>
    </location>
</feature>
<feature type="non-terminal residue" evidence="1">
    <location>
        <position position="68"/>
    </location>
</feature>
<comment type="caution">
    <text evidence="1">The sequence shown here is derived from an EMBL/GenBank/DDBJ whole genome shotgun (WGS) entry which is preliminary data.</text>
</comment>
<accession>A0ABT8TWQ2</accession>
<organism evidence="1 2">
    <name type="scientific">Nocardioides cremeus</name>
    <dbReference type="NCBI Taxonomy" id="3058044"/>
    <lineage>
        <taxon>Bacteria</taxon>
        <taxon>Bacillati</taxon>
        <taxon>Actinomycetota</taxon>
        <taxon>Actinomycetes</taxon>
        <taxon>Propionibacteriales</taxon>
        <taxon>Nocardioidaceae</taxon>
        <taxon>Nocardioides</taxon>
    </lineage>
</organism>
<evidence type="ECO:0000313" key="2">
    <source>
        <dbReference type="Proteomes" id="UP001168363"/>
    </source>
</evidence>
<dbReference type="Proteomes" id="UP001168363">
    <property type="component" value="Unassembled WGS sequence"/>
</dbReference>
<proteinExistence type="predicted"/>
<name>A0ABT8TWQ2_9ACTN</name>
<dbReference type="RefSeq" id="WP_302710618.1">
    <property type="nucleotide sequence ID" value="NZ_JAULSC010000527.1"/>
</dbReference>
<evidence type="ECO:0000313" key="1">
    <source>
        <dbReference type="EMBL" id="MDO3398394.1"/>
    </source>
</evidence>
<dbReference type="EMBL" id="JAULSC010000527">
    <property type="protein sequence ID" value="MDO3398394.1"/>
    <property type="molecule type" value="Genomic_DNA"/>
</dbReference>
<reference evidence="1" key="1">
    <citation type="submission" date="2023-06" db="EMBL/GenBank/DDBJ databases">
        <title>Genome sequence of Nocardioides sp. SOB44.</title>
        <authorList>
            <person name="Zhang G."/>
        </authorList>
    </citation>
    <scope>NUCLEOTIDE SEQUENCE</scope>
    <source>
        <strain evidence="1">SOB44</strain>
    </source>
</reference>